<dbReference type="AlphaFoldDB" id="A0A158BYS1"/>
<keyword evidence="3" id="KW-1185">Reference proteome</keyword>
<dbReference type="Proteomes" id="UP000054870">
    <property type="component" value="Unassembled WGS sequence"/>
</dbReference>
<dbReference type="OrthoDB" id="9034518at2"/>
<name>A0A158BYS1_9BURK</name>
<gene>
    <name evidence="2" type="ORF">AWB75_04214</name>
</gene>
<comment type="caution">
    <text evidence="2">The sequence shown here is derived from an EMBL/GenBank/DDBJ whole genome shotgun (WGS) entry which is preliminary data.</text>
</comment>
<proteinExistence type="predicted"/>
<feature type="compositionally biased region" description="Basic and acidic residues" evidence="1">
    <location>
        <begin position="1"/>
        <end position="10"/>
    </location>
</feature>
<protein>
    <submittedName>
        <fullName evidence="2">Uncharacterized protein</fullName>
    </submittedName>
</protein>
<organism evidence="2 3">
    <name type="scientific">Caballeronia catudaia</name>
    <dbReference type="NCBI Taxonomy" id="1777136"/>
    <lineage>
        <taxon>Bacteria</taxon>
        <taxon>Pseudomonadati</taxon>
        <taxon>Pseudomonadota</taxon>
        <taxon>Betaproteobacteria</taxon>
        <taxon>Burkholderiales</taxon>
        <taxon>Burkholderiaceae</taxon>
        <taxon>Caballeronia</taxon>
    </lineage>
</organism>
<sequence length="130" mass="14113">MKDGQPKDSSRATAPNGSFVDIPGGKHTDFPDGSQLIEGPDGDKYVLSEDGRINGTIPEIRQVQIGDLAQVLRHEVVTTTDTTSHTLHFIGGGVFSFLHHRDGRGMSFEANRITLRTLPNGVFVVCGSYF</sequence>
<evidence type="ECO:0000256" key="1">
    <source>
        <dbReference type="SAM" id="MobiDB-lite"/>
    </source>
</evidence>
<dbReference type="EMBL" id="FCOF02000020">
    <property type="protein sequence ID" value="SAK75130.1"/>
    <property type="molecule type" value="Genomic_DNA"/>
</dbReference>
<reference evidence="2" key="1">
    <citation type="submission" date="2016-01" db="EMBL/GenBank/DDBJ databases">
        <authorList>
            <person name="Peeters C."/>
        </authorList>
    </citation>
    <scope>NUCLEOTIDE SEQUENCE [LARGE SCALE GENOMIC DNA]</scope>
    <source>
        <strain evidence="2">LMG 29318</strain>
    </source>
</reference>
<evidence type="ECO:0000313" key="3">
    <source>
        <dbReference type="Proteomes" id="UP000054870"/>
    </source>
</evidence>
<evidence type="ECO:0000313" key="2">
    <source>
        <dbReference type="EMBL" id="SAK75130.1"/>
    </source>
</evidence>
<accession>A0A158BYS1</accession>
<feature type="region of interest" description="Disordered" evidence="1">
    <location>
        <begin position="1"/>
        <end position="41"/>
    </location>
</feature>